<dbReference type="GO" id="GO:0006338">
    <property type="term" value="P:chromatin remodeling"/>
    <property type="evidence" value="ECO:0000318"/>
    <property type="project" value="GO_Central"/>
</dbReference>
<evidence type="ECO:0000256" key="6">
    <source>
        <dbReference type="ARBA" id="ARBA00023242"/>
    </source>
</evidence>
<accession>A0A078GJF9</accession>
<evidence type="ECO:0000256" key="4">
    <source>
        <dbReference type="ARBA" id="ARBA00022771"/>
    </source>
</evidence>
<dbReference type="GO" id="GO:0010468">
    <property type="term" value="P:regulation of gene expression"/>
    <property type="evidence" value="ECO:0000318"/>
    <property type="project" value="GO_Central"/>
</dbReference>
<dbReference type="GO" id="GO:0006355">
    <property type="term" value="P:regulation of DNA-templated transcription"/>
    <property type="evidence" value="ECO:0007669"/>
    <property type="project" value="UniProtKB-ARBA"/>
</dbReference>
<comment type="subcellular location">
    <subcellularLocation>
        <location evidence="1">Nucleus</location>
    </subcellularLocation>
</comment>
<feature type="domain" description="JmjN" evidence="8">
    <location>
        <begin position="31"/>
        <end position="72"/>
    </location>
</feature>
<keyword evidence="5" id="KW-0862">Zinc</keyword>
<evidence type="ECO:0000313" key="11">
    <source>
        <dbReference type="Proteomes" id="UP000028999"/>
    </source>
</evidence>
<proteinExistence type="predicted"/>
<dbReference type="InterPro" id="IPR001965">
    <property type="entry name" value="Znf_PHD"/>
</dbReference>
<keyword evidence="2" id="KW-0479">Metal-binding</keyword>
<dbReference type="SMART" id="SM00545">
    <property type="entry name" value="JmjN"/>
    <property type="match status" value="1"/>
</dbReference>
<dbReference type="GO" id="GO:0000785">
    <property type="term" value="C:chromatin"/>
    <property type="evidence" value="ECO:0000318"/>
    <property type="project" value="GO_Central"/>
</dbReference>
<dbReference type="Gramene" id="CDY25501">
    <property type="protein sequence ID" value="CDY25501"/>
    <property type="gene ID" value="GSBRNA2T00032740001"/>
</dbReference>
<evidence type="ECO:0000313" key="10">
    <source>
        <dbReference type="EMBL" id="CDY25501.1"/>
    </source>
</evidence>
<dbReference type="Gene3D" id="3.30.40.10">
    <property type="entry name" value="Zinc/RING finger domain, C3HC4 (zinc finger)"/>
    <property type="match status" value="1"/>
</dbReference>
<dbReference type="InterPro" id="IPR011011">
    <property type="entry name" value="Znf_FYVE_PHD"/>
</dbReference>
<dbReference type="PROSITE" id="PS51184">
    <property type="entry name" value="JMJC"/>
    <property type="match status" value="1"/>
</dbReference>
<dbReference type="InterPro" id="IPR003347">
    <property type="entry name" value="JmjC_dom"/>
</dbReference>
<dbReference type="FunFam" id="3.30.40.10:FF:000507">
    <property type="entry name" value="Transcription factor jumonji (JmjC) domain-containing protein"/>
    <property type="match status" value="1"/>
</dbReference>
<dbReference type="PANTHER" id="PTHR10694:SF133">
    <property type="entry name" value="LYSINE-SPECIFIC DEMETHYLASE JMJ17"/>
    <property type="match status" value="1"/>
</dbReference>
<evidence type="ECO:0000256" key="7">
    <source>
        <dbReference type="SAM" id="MobiDB-lite"/>
    </source>
</evidence>
<dbReference type="AlphaFoldDB" id="A0A078GJF9"/>
<dbReference type="PaxDb" id="3708-A0A078GJF9"/>
<dbReference type="PROSITE" id="PS51183">
    <property type="entry name" value="JMJN"/>
    <property type="match status" value="1"/>
</dbReference>
<dbReference type="PANTHER" id="PTHR10694">
    <property type="entry name" value="LYSINE-SPECIFIC DEMETHYLASE"/>
    <property type="match status" value="1"/>
</dbReference>
<keyword evidence="4" id="KW-0863">Zinc-finger</keyword>
<dbReference type="STRING" id="3708.A0A078GJF9"/>
<reference evidence="10 11" key="1">
    <citation type="journal article" date="2014" name="Science">
        <title>Plant genetics. Early allopolyploid evolution in the post-Neolithic Brassica napus oilseed genome.</title>
        <authorList>
            <person name="Chalhoub B."/>
            <person name="Denoeud F."/>
            <person name="Liu S."/>
            <person name="Parkin I.A."/>
            <person name="Tang H."/>
            <person name="Wang X."/>
            <person name="Chiquet J."/>
            <person name="Belcram H."/>
            <person name="Tong C."/>
            <person name="Samans B."/>
            <person name="Correa M."/>
            <person name="Da Silva C."/>
            <person name="Just J."/>
            <person name="Falentin C."/>
            <person name="Koh C.S."/>
            <person name="Le Clainche I."/>
            <person name="Bernard M."/>
            <person name="Bento P."/>
            <person name="Noel B."/>
            <person name="Labadie K."/>
            <person name="Alberti A."/>
            <person name="Charles M."/>
            <person name="Arnaud D."/>
            <person name="Guo H."/>
            <person name="Daviaud C."/>
            <person name="Alamery S."/>
            <person name="Jabbari K."/>
            <person name="Zhao M."/>
            <person name="Edger P.P."/>
            <person name="Chelaifa H."/>
            <person name="Tack D."/>
            <person name="Lassalle G."/>
            <person name="Mestiri I."/>
            <person name="Schnel N."/>
            <person name="Le Paslier M.C."/>
            <person name="Fan G."/>
            <person name="Renault V."/>
            <person name="Bayer P.E."/>
            <person name="Golicz A.A."/>
            <person name="Manoli S."/>
            <person name="Lee T.H."/>
            <person name="Thi V.H."/>
            <person name="Chalabi S."/>
            <person name="Hu Q."/>
            <person name="Fan C."/>
            <person name="Tollenaere R."/>
            <person name="Lu Y."/>
            <person name="Battail C."/>
            <person name="Shen J."/>
            <person name="Sidebottom C.H."/>
            <person name="Wang X."/>
            <person name="Canaguier A."/>
            <person name="Chauveau A."/>
            <person name="Berard A."/>
            <person name="Deniot G."/>
            <person name="Guan M."/>
            <person name="Liu Z."/>
            <person name="Sun F."/>
            <person name="Lim Y.P."/>
            <person name="Lyons E."/>
            <person name="Town C.D."/>
            <person name="Bancroft I."/>
            <person name="Wang X."/>
            <person name="Meng J."/>
            <person name="Ma J."/>
            <person name="Pires J.C."/>
            <person name="King G.J."/>
            <person name="Brunel D."/>
            <person name="Delourme R."/>
            <person name="Renard M."/>
            <person name="Aury J.M."/>
            <person name="Adams K.L."/>
            <person name="Batley J."/>
            <person name="Snowdon R.J."/>
            <person name="Tost J."/>
            <person name="Edwards D."/>
            <person name="Zhou Y."/>
            <person name="Hua W."/>
            <person name="Sharpe A.G."/>
            <person name="Paterson A.H."/>
            <person name="Guan C."/>
            <person name="Wincker P."/>
        </authorList>
    </citation>
    <scope>NUCLEOTIDE SEQUENCE [LARGE SCALE GENOMIC DNA]</scope>
    <source>
        <strain evidence="11">cv. Darmor-bzh</strain>
    </source>
</reference>
<dbReference type="EMBL" id="LK032176">
    <property type="protein sequence ID" value="CDY25501.1"/>
    <property type="molecule type" value="Genomic_DNA"/>
</dbReference>
<dbReference type="InterPro" id="IPR013083">
    <property type="entry name" value="Znf_RING/FYVE/PHD"/>
</dbReference>
<evidence type="ECO:0000259" key="8">
    <source>
        <dbReference type="PROSITE" id="PS51183"/>
    </source>
</evidence>
<sequence length="1263" mass="142399">MCLVMGKGRAKAVEKRVLDQKLRGSLNVPSGPVYYPTEDEFKDPLDYIHKIKPEAEAYGICKIVPPSSWKPPFGLDLESVKFPTKTQEIHRLQFPEEESYTFGFVPGKCLLLEDFKRIADRAKRKWFGAGPVSRTQIEKKFWEIVEGSGGEVEVMYGNDLDTSVYGSVEANVWEEYCRSPWNLNNMPKLKGSMLQAIRHNINGVTVPWLYLGMLFSSFCWHFEDHCFYSVNYHHWGEAKCWYGVPGSAASAFEKVMRKTLPDLFDAQPDLLFQLVTMLSPTVLQENKVPVYTVLQEPGNFVITFPKSFHAGFNFGLNCAEAVNFATADWLPYGGSGAELYRLYRKPAVISHEELLCVVAKANCYDGKGSIHLKKELLRIYSKEKTWREQLWKSGILRSSPMFLPECPDSVGIEEDTTCIICQQFLHLSAIVCNCRPSVFACLEHWKHLCECEPTKLRLVYRYTLAELHGMVQEVEKSGDCKTQETKSSQRPSSGTKRSAASNKKEGMQVCQARPAEDWLRRASTVLLDVFSSVEYATLLKEAEQFLWGGSEMDHVRDVAKSLIKANIWAEAVDDCLSKVEGKANNDPEKVHLEFIDELLRVDPVPCFQSGHLKLKDYAEEARKLSEKIDCSLSSSPTITQLELLHSEVTSSPISLRKHKILSKKISSAKMLAKRARRYLAASKAPGIELDELFKLKSEILELQVTLTETEGILDLLKKSELARDKCSKVLSGSISLKNVEELLHEFDGFISINIPELNILRQYHVEALSWISRFNDTMVDVREGKDQQKLISDLSSLLHDGASLGIQVEGLPLVEVELKKASCREKARTVYAARTSLDFIEQLLSEAVALHIEEEKLFAEISRTLSTARCWEERASSILASETQMYDLKELVRMSVNIDAVLPSLKGIENTISLAETWLQNSEPFLSAASSMPSSPCSLLELPSLKDLVAQSKSLSVQLQEPRVLETLLLNCERWQCDNHPLLQETEDLLATVKTDDGKHSTILPKIMDLITRVDSARTSGLSLGLNLEELPKLQTASLKLGWCYKTILLGSSSPSPELPEDLGKPSLQKIQQHLEAGQALKLLPEEYRIGKRLVELNDTGQEWAKRARKVVTDSGALALEGVFELISEGENLPVIAEEELQSLRARSMLHCVCLKPYNSRSMVSCSQCGEWYHTYCVKLHWRPEAYVCSACCPVAESSPKIDLPRSMEPKTPSLNHRRARRAVATDAAVGDLQWKSRKRIQRVAKRSPQVHILPWFFSQEPK</sequence>
<dbReference type="InterPro" id="IPR004198">
    <property type="entry name" value="Znf_C5HC2"/>
</dbReference>
<evidence type="ECO:0000256" key="2">
    <source>
        <dbReference type="ARBA" id="ARBA00022723"/>
    </source>
</evidence>
<evidence type="ECO:0000259" key="9">
    <source>
        <dbReference type="PROSITE" id="PS51184"/>
    </source>
</evidence>
<dbReference type="Pfam" id="PF00628">
    <property type="entry name" value="PHD"/>
    <property type="match status" value="1"/>
</dbReference>
<gene>
    <name evidence="10" type="primary">BnaC09g11260D</name>
    <name evidence="10" type="ORF">GSBRNA2T00032740001</name>
</gene>
<dbReference type="Pfam" id="PF02375">
    <property type="entry name" value="JmjN"/>
    <property type="match status" value="1"/>
</dbReference>
<dbReference type="InterPro" id="IPR019786">
    <property type="entry name" value="Zinc_finger_PHD-type_CS"/>
</dbReference>
<name>A0A078GJF9_BRANA</name>
<evidence type="ECO:0000256" key="5">
    <source>
        <dbReference type="ARBA" id="ARBA00022833"/>
    </source>
</evidence>
<dbReference type="OMA" id="FEREFWR"/>
<feature type="domain" description="JmjC" evidence="9">
    <location>
        <begin position="175"/>
        <end position="341"/>
    </location>
</feature>
<dbReference type="SMART" id="SM00249">
    <property type="entry name" value="PHD"/>
    <property type="match status" value="1"/>
</dbReference>
<dbReference type="Gene3D" id="2.60.120.650">
    <property type="entry name" value="Cupin"/>
    <property type="match status" value="1"/>
</dbReference>
<dbReference type="Pfam" id="PF08429">
    <property type="entry name" value="PLU-1"/>
    <property type="match status" value="1"/>
</dbReference>
<keyword evidence="11" id="KW-1185">Reference proteome</keyword>
<dbReference type="SMART" id="SM00558">
    <property type="entry name" value="JmjC"/>
    <property type="match status" value="1"/>
</dbReference>
<feature type="region of interest" description="Disordered" evidence="7">
    <location>
        <begin position="478"/>
        <end position="508"/>
    </location>
</feature>
<dbReference type="SUPFAM" id="SSF57903">
    <property type="entry name" value="FYVE/PHD zinc finger"/>
    <property type="match status" value="1"/>
</dbReference>
<dbReference type="GO" id="GO:0008270">
    <property type="term" value="F:zinc ion binding"/>
    <property type="evidence" value="ECO:0007669"/>
    <property type="project" value="UniProtKB-KW"/>
</dbReference>
<dbReference type="Pfam" id="PF02373">
    <property type="entry name" value="JmjC"/>
    <property type="match status" value="1"/>
</dbReference>
<dbReference type="Pfam" id="PF02928">
    <property type="entry name" value="zf-C5HC2"/>
    <property type="match status" value="1"/>
</dbReference>
<dbReference type="GO" id="GO:0032452">
    <property type="term" value="F:histone demethylase activity"/>
    <property type="evidence" value="ECO:0000318"/>
    <property type="project" value="GO_Central"/>
</dbReference>
<evidence type="ECO:0000256" key="3">
    <source>
        <dbReference type="ARBA" id="ARBA00022737"/>
    </source>
</evidence>
<feature type="compositionally biased region" description="Polar residues" evidence="7">
    <location>
        <begin position="485"/>
        <end position="501"/>
    </location>
</feature>
<organism evidence="10 11">
    <name type="scientific">Brassica napus</name>
    <name type="common">Rape</name>
    <dbReference type="NCBI Taxonomy" id="3708"/>
    <lineage>
        <taxon>Eukaryota</taxon>
        <taxon>Viridiplantae</taxon>
        <taxon>Streptophyta</taxon>
        <taxon>Embryophyta</taxon>
        <taxon>Tracheophyta</taxon>
        <taxon>Spermatophyta</taxon>
        <taxon>Magnoliopsida</taxon>
        <taxon>eudicotyledons</taxon>
        <taxon>Gunneridae</taxon>
        <taxon>Pentapetalae</taxon>
        <taxon>rosids</taxon>
        <taxon>malvids</taxon>
        <taxon>Brassicales</taxon>
        <taxon>Brassicaceae</taxon>
        <taxon>Brassiceae</taxon>
        <taxon>Brassica</taxon>
    </lineage>
</organism>
<dbReference type="Proteomes" id="UP000028999">
    <property type="component" value="Unassembled WGS sequence"/>
</dbReference>
<keyword evidence="6" id="KW-0539">Nucleus</keyword>
<protein>
    <submittedName>
        <fullName evidence="10">BnaC09g11260D protein</fullName>
    </submittedName>
</protein>
<dbReference type="GO" id="GO:0005634">
    <property type="term" value="C:nucleus"/>
    <property type="evidence" value="ECO:0000318"/>
    <property type="project" value="GO_Central"/>
</dbReference>
<dbReference type="PROSITE" id="PS01359">
    <property type="entry name" value="ZF_PHD_1"/>
    <property type="match status" value="1"/>
</dbReference>
<dbReference type="InterPro" id="IPR013637">
    <property type="entry name" value="Lys_sp_deMease-like_dom"/>
</dbReference>
<dbReference type="SUPFAM" id="SSF51197">
    <property type="entry name" value="Clavaminate synthase-like"/>
    <property type="match status" value="1"/>
</dbReference>
<evidence type="ECO:0000256" key="1">
    <source>
        <dbReference type="ARBA" id="ARBA00004123"/>
    </source>
</evidence>
<keyword evidence="3" id="KW-0677">Repeat</keyword>
<dbReference type="InterPro" id="IPR003349">
    <property type="entry name" value="JmjN"/>
</dbReference>
<dbReference type="InterPro" id="IPR019787">
    <property type="entry name" value="Znf_PHD-finger"/>
</dbReference>